<dbReference type="PANTHER" id="PTHR34322:SF2">
    <property type="entry name" value="TRANSPOSASE IS200-LIKE DOMAIN-CONTAINING PROTEIN"/>
    <property type="match status" value="1"/>
</dbReference>
<evidence type="ECO:0000313" key="2">
    <source>
        <dbReference type="EMBL" id="KIO44303.1"/>
    </source>
</evidence>
<dbReference type="OrthoDB" id="9788881at2"/>
<sequence length="243" mass="28829">MPRQARQRSVSGIYHVIQRGIDQIMIFRDDDDRQKFLDLLKIEAGISFKIYCYCLMDNHIHFIVESNKLSFHVHRIASLYATWFNGKYGRRGYLFQDRFKSEVIEEEGYLLRCFKYILNNPVKAGMSRSVADYKWSSYRLCFNKDNSFVETNFLSLFFDSEVDIQTYLREGEQEECMDIDQNYLLNDGEVQVLIEEKLNGKKLTEFSVVEQKRILREVKQNPGVRNRQLARITGIGFNIIRRL</sequence>
<dbReference type="GO" id="GO:0006313">
    <property type="term" value="P:DNA transposition"/>
    <property type="evidence" value="ECO:0007669"/>
    <property type="project" value="InterPro"/>
</dbReference>
<proteinExistence type="predicted"/>
<dbReference type="InterPro" id="IPR036515">
    <property type="entry name" value="Transposase_17_sf"/>
</dbReference>
<reference evidence="2 3" key="1">
    <citation type="submission" date="2014-07" db="EMBL/GenBank/DDBJ databases">
        <title>Porphyromonadaceae bacterium OUH 308042 = ATCC BAA-2681 = DSM 28342 draft genome.</title>
        <authorList>
            <person name="Sydenham T.V."/>
            <person name="Hasman H."/>
            <person name="Justensen U.S."/>
        </authorList>
    </citation>
    <scope>NUCLEOTIDE SEQUENCE [LARGE SCALE GENOMIC DNA]</scope>
    <source>
        <strain evidence="2 3">OUH 308042</strain>
    </source>
</reference>
<name>A0A0C3MD16_9PORP</name>
<feature type="domain" description="Transposase IS200-like" evidence="1">
    <location>
        <begin position="10"/>
        <end position="120"/>
    </location>
</feature>
<dbReference type="Gene3D" id="3.30.70.1290">
    <property type="entry name" value="Transposase IS200-like"/>
    <property type="match status" value="1"/>
</dbReference>
<dbReference type="RefSeq" id="WP_041505192.1">
    <property type="nucleotide sequence ID" value="NZ_JPIU01000039.1"/>
</dbReference>
<dbReference type="SMART" id="SM01321">
    <property type="entry name" value="Y1_Tnp"/>
    <property type="match status" value="1"/>
</dbReference>
<dbReference type="SUPFAM" id="SSF143422">
    <property type="entry name" value="Transposase IS200-like"/>
    <property type="match status" value="1"/>
</dbReference>
<gene>
    <name evidence="2" type="ORF">BA92_08835</name>
</gene>
<comment type="caution">
    <text evidence="2">The sequence shown here is derived from an EMBL/GenBank/DDBJ whole genome shotgun (WGS) entry which is preliminary data.</text>
</comment>
<organism evidence="2 3">
    <name type="scientific">Sanguibacteroides justesenii</name>
    <dbReference type="NCBI Taxonomy" id="1547597"/>
    <lineage>
        <taxon>Bacteria</taxon>
        <taxon>Pseudomonadati</taxon>
        <taxon>Bacteroidota</taxon>
        <taxon>Bacteroidia</taxon>
        <taxon>Bacteroidales</taxon>
        <taxon>Porphyromonadaceae</taxon>
        <taxon>Sanguibacteroides</taxon>
    </lineage>
</organism>
<dbReference type="InterPro" id="IPR002686">
    <property type="entry name" value="Transposase_17"/>
</dbReference>
<evidence type="ECO:0000259" key="1">
    <source>
        <dbReference type="SMART" id="SM01321"/>
    </source>
</evidence>
<dbReference type="Pfam" id="PF01797">
    <property type="entry name" value="Y1_Tnp"/>
    <property type="match status" value="1"/>
</dbReference>
<accession>A0A0C3MD16</accession>
<dbReference type="GO" id="GO:0004803">
    <property type="term" value="F:transposase activity"/>
    <property type="evidence" value="ECO:0007669"/>
    <property type="project" value="InterPro"/>
</dbReference>
<keyword evidence="3" id="KW-1185">Reference proteome</keyword>
<dbReference type="Proteomes" id="UP000031980">
    <property type="component" value="Unassembled WGS sequence"/>
</dbReference>
<dbReference type="PANTHER" id="PTHR34322">
    <property type="entry name" value="TRANSPOSASE, Y1_TNP DOMAIN-CONTAINING"/>
    <property type="match status" value="1"/>
</dbReference>
<dbReference type="AlphaFoldDB" id="A0A0C3MD16"/>
<dbReference type="GO" id="GO:0003677">
    <property type="term" value="F:DNA binding"/>
    <property type="evidence" value="ECO:0007669"/>
    <property type="project" value="InterPro"/>
</dbReference>
<protein>
    <recommendedName>
        <fullName evidence="1">Transposase IS200-like domain-containing protein</fullName>
    </recommendedName>
</protein>
<dbReference type="EMBL" id="JPIU01000039">
    <property type="protein sequence ID" value="KIO44303.1"/>
    <property type="molecule type" value="Genomic_DNA"/>
</dbReference>
<evidence type="ECO:0000313" key="3">
    <source>
        <dbReference type="Proteomes" id="UP000031980"/>
    </source>
</evidence>